<evidence type="ECO:0000256" key="2">
    <source>
        <dbReference type="ARBA" id="ARBA00008766"/>
    </source>
</evidence>
<comment type="similarity">
    <text evidence="2">Belongs to the peptidase M24B family.</text>
</comment>
<dbReference type="EMBL" id="QJKK01000005">
    <property type="protein sequence ID" value="RAL24131.1"/>
    <property type="molecule type" value="Genomic_DNA"/>
</dbReference>
<dbReference type="Gene3D" id="3.90.230.10">
    <property type="entry name" value="Creatinase/methionine aminopeptidase superfamily"/>
    <property type="match status" value="1"/>
</dbReference>
<feature type="domain" description="Peptidase M24" evidence="4">
    <location>
        <begin position="144"/>
        <end position="345"/>
    </location>
</feature>
<dbReference type="PANTHER" id="PTHR46112:SF10">
    <property type="entry name" value="DIPEPTIDASE YKVY-RELATED"/>
    <property type="match status" value="1"/>
</dbReference>
<dbReference type="SUPFAM" id="SSF53092">
    <property type="entry name" value="Creatinase/prolidase N-terminal domain"/>
    <property type="match status" value="1"/>
</dbReference>
<dbReference type="InterPro" id="IPR000994">
    <property type="entry name" value="Pept_M24"/>
</dbReference>
<dbReference type="GO" id="GO:0004177">
    <property type="term" value="F:aminopeptidase activity"/>
    <property type="evidence" value="ECO:0007669"/>
    <property type="project" value="UniProtKB-ARBA"/>
</dbReference>
<dbReference type="Pfam" id="PF00557">
    <property type="entry name" value="Peptidase_M24"/>
    <property type="match status" value="1"/>
</dbReference>
<dbReference type="InterPro" id="IPR001714">
    <property type="entry name" value="Pept_M24_MAP"/>
</dbReference>
<evidence type="ECO:0000259" key="4">
    <source>
        <dbReference type="Pfam" id="PF00557"/>
    </source>
</evidence>
<dbReference type="Gene3D" id="3.40.350.10">
    <property type="entry name" value="Creatinase/prolidase N-terminal domain"/>
    <property type="match status" value="1"/>
</dbReference>
<comment type="caution">
    <text evidence="6">The sequence shown here is derived from an EMBL/GenBank/DDBJ whole genome shotgun (WGS) entry which is preliminary data.</text>
</comment>
<evidence type="ECO:0000313" key="6">
    <source>
        <dbReference type="EMBL" id="RAL24131.1"/>
    </source>
</evidence>
<dbReference type="GO" id="GO:0008235">
    <property type="term" value="F:metalloexopeptidase activity"/>
    <property type="evidence" value="ECO:0007669"/>
    <property type="project" value="UniProtKB-ARBA"/>
</dbReference>
<sequence length="363" mass="40074">MNSRIEKLYTYMEENALDALLITLPKHIYYLTGFLTEPHERFMGLILTRGEEPFLLVPMLDAEKAQQVSTVQKIYTHTDTENAYEVLKGHLPSTISRLGLEKSHLTVKIYEAILTTIKTEEVVDIEEPLQKMRLIKSSEEITTIKRAIAIMEDSLRLTLTKIIPGITELDIVAELEFQMKKLGAEGPSFSTMVLAGQNAALPHGVPGKRKVQIGEVLLIDAGVFVDGYVSDLTRTFAIGELNDTLLDIYDTVLKANLSGIEAVRPGAAIRSVDQAARTVIENKGYGEFFMTRVGHGIGLEIHEFPSLHGQAIGELQEGMTFTIEPGIYNSSVGGVRIEDNVLVTKDGAEVLTSFPKELMTIGV</sequence>
<protein>
    <submittedName>
        <fullName evidence="6">Peptidase M24 family protein</fullName>
    </submittedName>
</protein>
<dbReference type="CDD" id="cd01092">
    <property type="entry name" value="APP-like"/>
    <property type="match status" value="1"/>
</dbReference>
<dbReference type="SUPFAM" id="SSF55920">
    <property type="entry name" value="Creatinase/aminopeptidase"/>
    <property type="match status" value="1"/>
</dbReference>
<evidence type="ECO:0000259" key="5">
    <source>
        <dbReference type="Pfam" id="PF01321"/>
    </source>
</evidence>
<dbReference type="RefSeq" id="WP_113659124.1">
    <property type="nucleotide sequence ID" value="NZ_KZ845667.1"/>
</dbReference>
<dbReference type="PANTHER" id="PTHR46112">
    <property type="entry name" value="AMINOPEPTIDASE"/>
    <property type="match status" value="1"/>
</dbReference>
<dbReference type="InterPro" id="IPR036005">
    <property type="entry name" value="Creatinase/aminopeptidase-like"/>
</dbReference>
<organism evidence="6 7">
    <name type="scientific">Thermoflavimicrobium daqui</name>
    <dbReference type="NCBI Taxonomy" id="2137476"/>
    <lineage>
        <taxon>Bacteria</taxon>
        <taxon>Bacillati</taxon>
        <taxon>Bacillota</taxon>
        <taxon>Bacilli</taxon>
        <taxon>Bacillales</taxon>
        <taxon>Thermoactinomycetaceae</taxon>
        <taxon>Thermoflavimicrobium</taxon>
    </lineage>
</organism>
<dbReference type="PRINTS" id="PR00599">
    <property type="entry name" value="MAPEPTIDASE"/>
</dbReference>
<dbReference type="Proteomes" id="UP000251213">
    <property type="component" value="Unassembled WGS sequence"/>
</dbReference>
<dbReference type="InterPro" id="IPR000587">
    <property type="entry name" value="Creatinase_N"/>
</dbReference>
<evidence type="ECO:0000256" key="1">
    <source>
        <dbReference type="ARBA" id="ARBA00001936"/>
    </source>
</evidence>
<dbReference type="InterPro" id="IPR050659">
    <property type="entry name" value="Peptidase_M24B"/>
</dbReference>
<accession>A0A364K4B3</accession>
<gene>
    <name evidence="6" type="ORF">DL897_10605</name>
</gene>
<feature type="domain" description="Creatinase N-terminal" evidence="5">
    <location>
        <begin position="4"/>
        <end position="135"/>
    </location>
</feature>
<evidence type="ECO:0000313" key="7">
    <source>
        <dbReference type="Proteomes" id="UP000251213"/>
    </source>
</evidence>
<keyword evidence="3" id="KW-0464">Manganese</keyword>
<evidence type="ECO:0000256" key="3">
    <source>
        <dbReference type="ARBA" id="ARBA00023211"/>
    </source>
</evidence>
<dbReference type="OrthoDB" id="9806388at2"/>
<reference evidence="6 7" key="2">
    <citation type="submission" date="2018-06" db="EMBL/GenBank/DDBJ databases">
        <authorList>
            <person name="Zhirakovskaya E."/>
        </authorList>
    </citation>
    <scope>NUCLEOTIDE SEQUENCE [LARGE SCALE GENOMIC DNA]</scope>
    <source>
        <strain evidence="6 7">FBKL4.011</strain>
    </source>
</reference>
<reference evidence="6 7" key="1">
    <citation type="submission" date="2018-06" db="EMBL/GenBank/DDBJ databases">
        <title>Thermoflavimicrobium daqus sp. nov., a thermophilic microbe isolated from Moutai-flavour Daqu.</title>
        <authorList>
            <person name="Wang X."/>
            <person name="Zhou H."/>
        </authorList>
    </citation>
    <scope>NUCLEOTIDE SEQUENCE [LARGE SCALE GENOMIC DNA]</scope>
    <source>
        <strain evidence="6 7">FBKL4.011</strain>
    </source>
</reference>
<name>A0A364K4B3_9BACL</name>
<dbReference type="AlphaFoldDB" id="A0A364K4B3"/>
<dbReference type="Pfam" id="PF01321">
    <property type="entry name" value="Creatinase_N"/>
    <property type="match status" value="1"/>
</dbReference>
<dbReference type="InterPro" id="IPR029149">
    <property type="entry name" value="Creatin/AminoP/Spt16_N"/>
</dbReference>
<keyword evidence="7" id="KW-1185">Reference proteome</keyword>
<comment type="cofactor">
    <cofactor evidence="1">
        <name>Mn(2+)</name>
        <dbReference type="ChEBI" id="CHEBI:29035"/>
    </cofactor>
</comment>
<proteinExistence type="inferred from homology"/>